<proteinExistence type="predicted"/>
<accession>A0A7U4E544</accession>
<organism evidence="1 2">
    <name type="scientific">Runella slithyformis (strain ATCC 29530 / DSM 19594 / LMG 11500 / NCIMB 11436 / LSU 4)</name>
    <dbReference type="NCBI Taxonomy" id="761193"/>
    <lineage>
        <taxon>Bacteria</taxon>
        <taxon>Pseudomonadati</taxon>
        <taxon>Bacteroidota</taxon>
        <taxon>Cytophagia</taxon>
        <taxon>Cytophagales</taxon>
        <taxon>Spirosomataceae</taxon>
        <taxon>Runella</taxon>
    </lineage>
</organism>
<dbReference type="RefSeq" id="WP_013927137.1">
    <property type="nucleotide sequence ID" value="NC_015703.1"/>
</dbReference>
<keyword evidence="2" id="KW-1185">Reference proteome</keyword>
<dbReference type="EMBL" id="CP002859">
    <property type="protein sequence ID" value="AEI47818.1"/>
    <property type="molecule type" value="Genomic_DNA"/>
</dbReference>
<dbReference type="Proteomes" id="UP000000493">
    <property type="component" value="Chromosome"/>
</dbReference>
<sequence>METPPKKFTPEERQANLSRFIKRWKEEKQITEEEAKQRFQSPEYQAMLKELRKKNAERGIIIPEI</sequence>
<dbReference type="AlphaFoldDB" id="A0A7U4E544"/>
<evidence type="ECO:0000313" key="2">
    <source>
        <dbReference type="Proteomes" id="UP000000493"/>
    </source>
</evidence>
<name>A0A7U4E544_RUNSL</name>
<reference evidence="1 2" key="2">
    <citation type="journal article" date="2012" name="Stand. Genomic Sci.">
        <title>Complete genome sequence of the aquatic bacterium Runella slithyformis type strain (LSU 4(T)).</title>
        <authorList>
            <person name="Copeland A."/>
            <person name="Zhang X."/>
            <person name="Misra M."/>
            <person name="Lapidus A."/>
            <person name="Nolan M."/>
            <person name="Lucas S."/>
            <person name="Deshpande S."/>
            <person name="Cheng J.F."/>
            <person name="Tapia R."/>
            <person name="Goodwin L.A."/>
            <person name="Pitluck S."/>
            <person name="Liolios K."/>
            <person name="Pagani I."/>
            <person name="Ivanova N."/>
            <person name="Mikhailova N."/>
            <person name="Pati A."/>
            <person name="Chen A."/>
            <person name="Palaniappan K."/>
            <person name="Land M."/>
            <person name="Hauser L."/>
            <person name="Pan C."/>
            <person name="Jeffries C.D."/>
            <person name="Detter J.C."/>
            <person name="Brambilla E.M."/>
            <person name="Rohde M."/>
            <person name="Djao O.D."/>
            <person name="Goker M."/>
            <person name="Sikorski J."/>
            <person name="Tindall B.J."/>
            <person name="Woyke T."/>
            <person name="Bristow J."/>
            <person name="Eisen J.A."/>
            <person name="Markowitz V."/>
            <person name="Hugenholtz P."/>
            <person name="Kyrpides N.C."/>
            <person name="Klenk H.P."/>
            <person name="Mavromatis K."/>
        </authorList>
    </citation>
    <scope>NUCLEOTIDE SEQUENCE [LARGE SCALE GENOMIC DNA]</scope>
    <source>
        <strain evidence="2">ATCC 29530 / DSM 19594 / LMG 11500 / NCIMB 11436 / LSU 4</strain>
    </source>
</reference>
<gene>
    <name evidence="1" type="ordered locus">Runsl_1392</name>
</gene>
<evidence type="ECO:0000313" key="1">
    <source>
        <dbReference type="EMBL" id="AEI47818.1"/>
    </source>
</evidence>
<reference evidence="2" key="1">
    <citation type="submission" date="2011-06" db="EMBL/GenBank/DDBJ databases">
        <title>The complete genome of chromosome of Runella slithyformis DSM 19594.</title>
        <authorList>
            <consortium name="US DOE Joint Genome Institute (JGI-PGF)"/>
            <person name="Lucas S."/>
            <person name="Han J."/>
            <person name="Lapidus A."/>
            <person name="Bruce D."/>
            <person name="Goodwin L."/>
            <person name="Pitluck S."/>
            <person name="Peters L."/>
            <person name="Kyrpides N."/>
            <person name="Mavromatis K."/>
            <person name="Ivanova N."/>
            <person name="Ovchinnikova G."/>
            <person name="Zhang X."/>
            <person name="Misra M."/>
            <person name="Detter J.C."/>
            <person name="Tapia R."/>
            <person name="Han C."/>
            <person name="Land M."/>
            <person name="Hauser L."/>
            <person name="Markowitz V."/>
            <person name="Cheng J.-F."/>
            <person name="Hugenholtz P."/>
            <person name="Woyke T."/>
            <person name="Wu D."/>
            <person name="Tindall B."/>
            <person name="Faehrich R."/>
            <person name="Brambilla E."/>
            <person name="Klenk H.-P."/>
            <person name="Eisen J.A."/>
        </authorList>
    </citation>
    <scope>NUCLEOTIDE SEQUENCE [LARGE SCALE GENOMIC DNA]</scope>
    <source>
        <strain evidence="2">ATCC 29530 / DSM 19594 / LMG 11500 / NCIMB 11436 / LSU 4</strain>
    </source>
</reference>
<protein>
    <submittedName>
        <fullName evidence="1">Uncharacterized protein</fullName>
    </submittedName>
</protein>
<dbReference type="KEGG" id="rsi:Runsl_1392"/>